<keyword evidence="1 4" id="KW-0808">Transferase</keyword>
<dbReference type="PANTHER" id="PTHR43877:SF2">
    <property type="entry name" value="AMINOALKYLPHOSPHONATE N-ACETYLTRANSFERASE-RELATED"/>
    <property type="match status" value="1"/>
</dbReference>
<feature type="domain" description="N-acetyltransferase" evidence="3">
    <location>
        <begin position="10"/>
        <end position="165"/>
    </location>
</feature>
<accession>A0ABV7D192</accession>
<dbReference type="PANTHER" id="PTHR43877">
    <property type="entry name" value="AMINOALKYLPHOSPHONATE N-ACETYLTRANSFERASE-RELATED-RELATED"/>
    <property type="match status" value="1"/>
</dbReference>
<reference evidence="5" key="1">
    <citation type="journal article" date="2019" name="Int. J. Syst. Evol. Microbiol.">
        <title>The Global Catalogue of Microorganisms (GCM) 10K type strain sequencing project: providing services to taxonomists for standard genome sequencing and annotation.</title>
        <authorList>
            <consortium name="The Broad Institute Genomics Platform"/>
            <consortium name="The Broad Institute Genome Sequencing Center for Infectious Disease"/>
            <person name="Wu L."/>
            <person name="Ma J."/>
        </authorList>
    </citation>
    <scope>NUCLEOTIDE SEQUENCE [LARGE SCALE GENOMIC DNA]</scope>
    <source>
        <strain evidence="5">KCTC 62164</strain>
    </source>
</reference>
<evidence type="ECO:0000313" key="5">
    <source>
        <dbReference type="Proteomes" id="UP001595444"/>
    </source>
</evidence>
<proteinExistence type="predicted"/>
<dbReference type="Gene3D" id="3.40.630.30">
    <property type="match status" value="1"/>
</dbReference>
<dbReference type="RefSeq" id="WP_194212611.1">
    <property type="nucleotide sequence ID" value="NZ_CP061205.1"/>
</dbReference>
<sequence length="165" mass="18112">MMDLELPAGYSARAVNDSDATGLIRLIDSCFSEYEGVFLEPDGIDDDLQAYATSIAGLNGEALVIEDETGIVAVVSVAPIEGTRYQLKRIYLAASLRGTGIGLTLLHYAEARALAHGAKTMELWSDTRFTRAHSFYAREGYVKQAETRDLHDSSNTTEYLFIKPL</sequence>
<dbReference type="InterPro" id="IPR000182">
    <property type="entry name" value="GNAT_dom"/>
</dbReference>
<comment type="caution">
    <text evidence="4">The sequence shown here is derived from an EMBL/GenBank/DDBJ whole genome shotgun (WGS) entry which is preliminary data.</text>
</comment>
<evidence type="ECO:0000259" key="3">
    <source>
        <dbReference type="PROSITE" id="PS51186"/>
    </source>
</evidence>
<evidence type="ECO:0000313" key="4">
    <source>
        <dbReference type="EMBL" id="MFC3050784.1"/>
    </source>
</evidence>
<keyword evidence="2 4" id="KW-0012">Acyltransferase</keyword>
<evidence type="ECO:0000256" key="2">
    <source>
        <dbReference type="ARBA" id="ARBA00023315"/>
    </source>
</evidence>
<dbReference type="EMBL" id="JBHRSL010000002">
    <property type="protein sequence ID" value="MFC3050784.1"/>
    <property type="molecule type" value="Genomic_DNA"/>
</dbReference>
<gene>
    <name evidence="4" type="ORF">ACFOKA_02585</name>
</gene>
<dbReference type="GO" id="GO:0016746">
    <property type="term" value="F:acyltransferase activity"/>
    <property type="evidence" value="ECO:0007669"/>
    <property type="project" value="UniProtKB-KW"/>
</dbReference>
<dbReference type="InterPro" id="IPR050832">
    <property type="entry name" value="Bact_Acetyltransf"/>
</dbReference>
<organism evidence="4 5">
    <name type="scientific">Kordiimonas pumila</name>
    <dbReference type="NCBI Taxonomy" id="2161677"/>
    <lineage>
        <taxon>Bacteria</taxon>
        <taxon>Pseudomonadati</taxon>
        <taxon>Pseudomonadota</taxon>
        <taxon>Alphaproteobacteria</taxon>
        <taxon>Kordiimonadales</taxon>
        <taxon>Kordiimonadaceae</taxon>
        <taxon>Kordiimonas</taxon>
    </lineage>
</organism>
<dbReference type="SUPFAM" id="SSF55729">
    <property type="entry name" value="Acyl-CoA N-acyltransferases (Nat)"/>
    <property type="match status" value="1"/>
</dbReference>
<dbReference type="Pfam" id="PF00583">
    <property type="entry name" value="Acetyltransf_1"/>
    <property type="match status" value="1"/>
</dbReference>
<name>A0ABV7D192_9PROT</name>
<keyword evidence="5" id="KW-1185">Reference proteome</keyword>
<evidence type="ECO:0000256" key="1">
    <source>
        <dbReference type="ARBA" id="ARBA00022679"/>
    </source>
</evidence>
<dbReference type="EC" id="2.3.-.-" evidence="4"/>
<dbReference type="Proteomes" id="UP001595444">
    <property type="component" value="Unassembled WGS sequence"/>
</dbReference>
<protein>
    <submittedName>
        <fullName evidence="4">GNAT family N-acetyltransferase</fullName>
        <ecNumber evidence="4">2.3.-.-</ecNumber>
    </submittedName>
</protein>
<dbReference type="InterPro" id="IPR016181">
    <property type="entry name" value="Acyl_CoA_acyltransferase"/>
</dbReference>
<dbReference type="PROSITE" id="PS51186">
    <property type="entry name" value="GNAT"/>
    <property type="match status" value="1"/>
</dbReference>